<feature type="region of interest" description="Disordered" evidence="1">
    <location>
        <begin position="83"/>
        <end position="119"/>
    </location>
</feature>
<feature type="region of interest" description="Disordered" evidence="1">
    <location>
        <begin position="1"/>
        <end position="32"/>
    </location>
</feature>
<dbReference type="EMBL" id="GDJX01011575">
    <property type="protein sequence ID" value="JAT56361.1"/>
    <property type="molecule type" value="Transcribed_RNA"/>
</dbReference>
<accession>A0A1D1YNZ5</accession>
<protein>
    <submittedName>
        <fullName evidence="2">Uncharacterized protein</fullName>
    </submittedName>
</protein>
<dbReference type="AlphaFoldDB" id="A0A1D1YNZ5"/>
<feature type="non-terminal residue" evidence="2">
    <location>
        <position position="1"/>
    </location>
</feature>
<evidence type="ECO:0000256" key="1">
    <source>
        <dbReference type="SAM" id="MobiDB-lite"/>
    </source>
</evidence>
<organism evidence="2">
    <name type="scientific">Anthurium amnicola</name>
    <dbReference type="NCBI Taxonomy" id="1678845"/>
    <lineage>
        <taxon>Eukaryota</taxon>
        <taxon>Viridiplantae</taxon>
        <taxon>Streptophyta</taxon>
        <taxon>Embryophyta</taxon>
        <taxon>Tracheophyta</taxon>
        <taxon>Spermatophyta</taxon>
        <taxon>Magnoliopsida</taxon>
        <taxon>Liliopsida</taxon>
        <taxon>Araceae</taxon>
        <taxon>Pothoideae</taxon>
        <taxon>Potheae</taxon>
        <taxon>Anthurium</taxon>
    </lineage>
</organism>
<sequence>VDKAADSQLFPSKWRDIRRPPNQAKRPPGGTVHLRPHPFPLLIQHCTKNPSLAGHQLLPNPNPLLRAAANSSASLFVSDMPSASATRRCKLPNPTTTRKKQPVAPPSRKAAPAPPTLPPEETPVLWSNWAYSFDDSSSGVASNSVASAGPRCRVGHAGLLCPAEVVGAEELRLREELAREIEKELEREIMEGILSLVRRLSDLKAKQIARDMWELKTPLF</sequence>
<name>A0A1D1YNZ5_9ARAE</name>
<gene>
    <name evidence="2" type="ORF">g.41083</name>
</gene>
<proteinExistence type="predicted"/>
<reference evidence="2" key="1">
    <citation type="submission" date="2015-07" db="EMBL/GenBank/DDBJ databases">
        <title>Transcriptome Assembly of Anthurium amnicola.</title>
        <authorList>
            <person name="Suzuki J."/>
        </authorList>
    </citation>
    <scope>NUCLEOTIDE SEQUENCE</scope>
</reference>
<evidence type="ECO:0000313" key="2">
    <source>
        <dbReference type="EMBL" id="JAT56361.1"/>
    </source>
</evidence>